<organism evidence="1 2">
    <name type="scientific">Araneus ventricosus</name>
    <name type="common">Orbweaver spider</name>
    <name type="synonym">Epeira ventricosa</name>
    <dbReference type="NCBI Taxonomy" id="182803"/>
    <lineage>
        <taxon>Eukaryota</taxon>
        <taxon>Metazoa</taxon>
        <taxon>Ecdysozoa</taxon>
        <taxon>Arthropoda</taxon>
        <taxon>Chelicerata</taxon>
        <taxon>Arachnida</taxon>
        <taxon>Araneae</taxon>
        <taxon>Araneomorphae</taxon>
        <taxon>Entelegynae</taxon>
        <taxon>Araneoidea</taxon>
        <taxon>Araneidae</taxon>
        <taxon>Araneus</taxon>
    </lineage>
</organism>
<name>A0A4Y2NIT5_ARAVE</name>
<sequence>MEPIHKKGRFWWCPARHLESGGLFCQTVEHAVTWSWYSVTCPSRFDVSDSSSATLFLLNSSKTSPILKRRRIANLEGVNQRADDLYLVILFGRYFRWAIGAEIPNCDSDGAPNYSSPEC</sequence>
<protein>
    <submittedName>
        <fullName evidence="1">Uncharacterized protein</fullName>
    </submittedName>
</protein>
<comment type="caution">
    <text evidence="1">The sequence shown here is derived from an EMBL/GenBank/DDBJ whole genome shotgun (WGS) entry which is preliminary data.</text>
</comment>
<dbReference type="Proteomes" id="UP000499080">
    <property type="component" value="Unassembled WGS sequence"/>
</dbReference>
<dbReference type="AlphaFoldDB" id="A0A4Y2NIT5"/>
<proteinExistence type="predicted"/>
<evidence type="ECO:0000313" key="1">
    <source>
        <dbReference type="EMBL" id="GBN38822.1"/>
    </source>
</evidence>
<keyword evidence="2" id="KW-1185">Reference proteome</keyword>
<accession>A0A4Y2NIT5</accession>
<dbReference type="EMBL" id="BGPR01009248">
    <property type="protein sequence ID" value="GBN38822.1"/>
    <property type="molecule type" value="Genomic_DNA"/>
</dbReference>
<gene>
    <name evidence="1" type="ORF">AVEN_126024_1</name>
</gene>
<evidence type="ECO:0000313" key="2">
    <source>
        <dbReference type="Proteomes" id="UP000499080"/>
    </source>
</evidence>
<reference evidence="1 2" key="1">
    <citation type="journal article" date="2019" name="Sci. Rep.">
        <title>Orb-weaving spider Araneus ventricosus genome elucidates the spidroin gene catalogue.</title>
        <authorList>
            <person name="Kono N."/>
            <person name="Nakamura H."/>
            <person name="Ohtoshi R."/>
            <person name="Moran D.A.P."/>
            <person name="Shinohara A."/>
            <person name="Yoshida Y."/>
            <person name="Fujiwara M."/>
            <person name="Mori M."/>
            <person name="Tomita M."/>
            <person name="Arakawa K."/>
        </authorList>
    </citation>
    <scope>NUCLEOTIDE SEQUENCE [LARGE SCALE GENOMIC DNA]</scope>
</reference>